<organism evidence="2 3">
    <name type="scientific">Ancylobacter novellus</name>
    <name type="common">Thiobacillus novellus</name>
    <dbReference type="NCBI Taxonomy" id="921"/>
    <lineage>
        <taxon>Bacteria</taxon>
        <taxon>Pseudomonadati</taxon>
        <taxon>Pseudomonadota</taxon>
        <taxon>Alphaproteobacteria</taxon>
        <taxon>Hyphomicrobiales</taxon>
        <taxon>Xanthobacteraceae</taxon>
        <taxon>Ancylobacter</taxon>
    </lineage>
</organism>
<feature type="transmembrane region" description="Helical" evidence="1">
    <location>
        <begin position="109"/>
        <end position="128"/>
    </location>
</feature>
<dbReference type="AlphaFoldDB" id="A0A2W5SPB9"/>
<protein>
    <submittedName>
        <fullName evidence="2">DUF1097 domain-containing protein</fullName>
    </submittedName>
</protein>
<evidence type="ECO:0000256" key="1">
    <source>
        <dbReference type="SAM" id="Phobius"/>
    </source>
</evidence>
<feature type="transmembrane region" description="Helical" evidence="1">
    <location>
        <begin position="25"/>
        <end position="45"/>
    </location>
</feature>
<sequence length="179" mass="17855">MSIISALAISIGVLGGVATWLFLGPLAGGLQIWAAFIAWACFFHCGGKEAGLKATILANLAGAIMAWLTLLAVTRGGLGASLGLPLWAGICVGVGVLVMILLANLPAFAAIPALVYGFAAVAAFTLLTTDGVANLTVANLANPLVTIILSMIAGAVLGYVSEKVAGALVADKGPARRAA</sequence>
<proteinExistence type="predicted"/>
<evidence type="ECO:0000313" key="3">
    <source>
        <dbReference type="Proteomes" id="UP000248887"/>
    </source>
</evidence>
<keyword evidence="1" id="KW-0472">Membrane</keyword>
<gene>
    <name evidence="2" type="ORF">DI549_14200</name>
</gene>
<comment type="caution">
    <text evidence="2">The sequence shown here is derived from an EMBL/GenBank/DDBJ whole genome shotgun (WGS) entry which is preliminary data.</text>
</comment>
<evidence type="ECO:0000313" key="2">
    <source>
        <dbReference type="EMBL" id="PZQ81393.1"/>
    </source>
</evidence>
<dbReference type="EMBL" id="QFQD01000046">
    <property type="protein sequence ID" value="PZQ81393.1"/>
    <property type="molecule type" value="Genomic_DNA"/>
</dbReference>
<feature type="transmembrane region" description="Helical" evidence="1">
    <location>
        <begin position="84"/>
        <end position="102"/>
    </location>
</feature>
<dbReference type="Proteomes" id="UP000248887">
    <property type="component" value="Unassembled WGS sequence"/>
</dbReference>
<keyword evidence="1" id="KW-1133">Transmembrane helix</keyword>
<feature type="transmembrane region" description="Helical" evidence="1">
    <location>
        <begin position="57"/>
        <end position="78"/>
    </location>
</feature>
<name>A0A2W5SPB9_ANCNO</name>
<accession>A0A2W5SPB9</accession>
<reference evidence="2 3" key="1">
    <citation type="submission" date="2017-08" db="EMBL/GenBank/DDBJ databases">
        <title>Infants hospitalized years apart are colonized by the same room-sourced microbial strains.</title>
        <authorList>
            <person name="Brooks B."/>
            <person name="Olm M.R."/>
            <person name="Firek B.A."/>
            <person name="Baker R."/>
            <person name="Thomas B.C."/>
            <person name="Morowitz M.J."/>
            <person name="Banfield J.F."/>
        </authorList>
    </citation>
    <scope>NUCLEOTIDE SEQUENCE [LARGE SCALE GENOMIC DNA]</scope>
    <source>
        <strain evidence="2">S2_005_001_R2_27</strain>
    </source>
</reference>
<dbReference type="InterPro" id="IPR009476">
    <property type="entry name" value="DUF1097"/>
</dbReference>
<keyword evidence="1" id="KW-0812">Transmembrane</keyword>
<feature type="transmembrane region" description="Helical" evidence="1">
    <location>
        <begin position="140"/>
        <end position="160"/>
    </location>
</feature>
<dbReference type="Pfam" id="PF06496">
    <property type="entry name" value="DUF1097"/>
    <property type="match status" value="1"/>
</dbReference>